<dbReference type="GO" id="GO:0004521">
    <property type="term" value="F:RNA endonuclease activity"/>
    <property type="evidence" value="ECO:0007669"/>
    <property type="project" value="TreeGrafter"/>
</dbReference>
<protein>
    <submittedName>
        <fullName evidence="3">Type II toxin-antitoxin system PemK/MazF family toxin</fullName>
    </submittedName>
</protein>
<organism evidence="3 4">
    <name type="scientific">Candidatus Limousia pullorum</name>
    <dbReference type="NCBI Taxonomy" id="2840860"/>
    <lineage>
        <taxon>Bacteria</taxon>
        <taxon>Bacillati</taxon>
        <taxon>Bacillota</taxon>
        <taxon>Clostridia</taxon>
        <taxon>Eubacteriales</taxon>
        <taxon>Oscillospiraceae</taxon>
        <taxon>Oscillospiraceae incertae sedis</taxon>
        <taxon>Candidatus Limousia</taxon>
    </lineage>
</organism>
<dbReference type="InterPro" id="IPR011067">
    <property type="entry name" value="Plasmid_toxin/cell-grow_inhib"/>
</dbReference>
<proteinExistence type="inferred from homology"/>
<keyword evidence="2" id="KW-1277">Toxin-antitoxin system</keyword>
<dbReference type="PANTHER" id="PTHR33988">
    <property type="entry name" value="ENDORIBONUCLEASE MAZF-RELATED"/>
    <property type="match status" value="1"/>
</dbReference>
<accession>A0A9D1LYC9</accession>
<sequence length="178" mass="20304">MNRTYHRGDMYYADLGRGIGSEQEGYRPVLIIQNDTGNKHSPTVIVAAISSKVDAKAKLPTHYLLKAENGLELPSLVLMEQLRTIDKRRLETYIGHLEEQHIRRLNHALAVSVGLIEETPKNLIMCLCPACANNFYGTGSYYLRRLHPGRVERDICTYCGQRPGFDYEVIKRKQEAEK</sequence>
<gene>
    <name evidence="3" type="ORF">IAD22_04415</name>
</gene>
<dbReference type="InterPro" id="IPR003477">
    <property type="entry name" value="PemK-like"/>
</dbReference>
<dbReference type="SUPFAM" id="SSF50118">
    <property type="entry name" value="Cell growth inhibitor/plasmid maintenance toxic component"/>
    <property type="match status" value="1"/>
</dbReference>
<reference evidence="3" key="2">
    <citation type="journal article" date="2021" name="PeerJ">
        <title>Extensive microbial diversity within the chicken gut microbiome revealed by metagenomics and culture.</title>
        <authorList>
            <person name="Gilroy R."/>
            <person name="Ravi A."/>
            <person name="Getino M."/>
            <person name="Pursley I."/>
            <person name="Horton D.L."/>
            <person name="Alikhan N.F."/>
            <person name="Baker D."/>
            <person name="Gharbi K."/>
            <person name="Hall N."/>
            <person name="Watson M."/>
            <person name="Adriaenssens E.M."/>
            <person name="Foster-Nyarko E."/>
            <person name="Jarju S."/>
            <person name="Secka A."/>
            <person name="Antonio M."/>
            <person name="Oren A."/>
            <person name="Chaudhuri R.R."/>
            <person name="La Ragione R."/>
            <person name="Hildebrand F."/>
            <person name="Pallen M.J."/>
        </authorList>
    </citation>
    <scope>NUCLEOTIDE SEQUENCE</scope>
    <source>
        <strain evidence="3">ChiGjej1B1-1684</strain>
    </source>
</reference>
<evidence type="ECO:0000313" key="3">
    <source>
        <dbReference type="EMBL" id="HIU50237.1"/>
    </source>
</evidence>
<dbReference type="PANTHER" id="PTHR33988:SF2">
    <property type="entry name" value="ENDORIBONUCLEASE MAZF"/>
    <property type="match status" value="1"/>
</dbReference>
<comment type="caution">
    <text evidence="3">The sequence shown here is derived from an EMBL/GenBank/DDBJ whole genome shotgun (WGS) entry which is preliminary data.</text>
</comment>
<name>A0A9D1LYC9_9FIRM</name>
<dbReference type="GO" id="GO:0016075">
    <property type="term" value="P:rRNA catabolic process"/>
    <property type="evidence" value="ECO:0007669"/>
    <property type="project" value="TreeGrafter"/>
</dbReference>
<comment type="similarity">
    <text evidence="1">Belongs to the PemK/MazF family.</text>
</comment>
<dbReference type="Gene3D" id="2.30.30.110">
    <property type="match status" value="1"/>
</dbReference>
<dbReference type="EMBL" id="DVNG01000062">
    <property type="protein sequence ID" value="HIU50237.1"/>
    <property type="molecule type" value="Genomic_DNA"/>
</dbReference>
<evidence type="ECO:0000313" key="4">
    <source>
        <dbReference type="Proteomes" id="UP000824118"/>
    </source>
</evidence>
<reference evidence="3" key="1">
    <citation type="submission" date="2020-10" db="EMBL/GenBank/DDBJ databases">
        <authorList>
            <person name="Gilroy R."/>
        </authorList>
    </citation>
    <scope>NUCLEOTIDE SEQUENCE</scope>
    <source>
        <strain evidence="3">ChiGjej1B1-1684</strain>
    </source>
</reference>
<dbReference type="AlphaFoldDB" id="A0A9D1LYC9"/>
<dbReference type="GO" id="GO:0003677">
    <property type="term" value="F:DNA binding"/>
    <property type="evidence" value="ECO:0007669"/>
    <property type="project" value="InterPro"/>
</dbReference>
<dbReference type="Proteomes" id="UP000824118">
    <property type="component" value="Unassembled WGS sequence"/>
</dbReference>
<dbReference type="Pfam" id="PF02452">
    <property type="entry name" value="PemK_toxin"/>
    <property type="match status" value="1"/>
</dbReference>
<evidence type="ECO:0000256" key="2">
    <source>
        <dbReference type="ARBA" id="ARBA00022649"/>
    </source>
</evidence>
<evidence type="ECO:0000256" key="1">
    <source>
        <dbReference type="ARBA" id="ARBA00007521"/>
    </source>
</evidence>
<dbReference type="GO" id="GO:0006402">
    <property type="term" value="P:mRNA catabolic process"/>
    <property type="evidence" value="ECO:0007669"/>
    <property type="project" value="TreeGrafter"/>
</dbReference>